<name>A0ABP0YWB0_9ROSI</name>
<sequence>MKTQFRISAGCFLVLLICYSTRVDSKVEDSANNGLDSKTVSKANDASKDTGSNKDLNSVSAGKEKKYEHQVSVSKGGVTSNGDKIKKDPQSKTVSEEGANKVKKDGGLSEEGRNKGEKEKGKPVDNTVSKEASKSSGKGESESTVSSASKRKDGPSGEDCDSSNKCTDEGNKLVACLRVPGNDSPQLSLLIQNQGTGPLTVKISAPNFVHLEKSEVQLQEKEDKKVKVSIGDGGDGNAIVLTAGSGRCSLDFRDLIAHNNAKDSDNVPKSSRFSYLTKPHIIAIVAFAVILTIAAASVFISIRRKKFVSSNSKYQRLDMELPVSNGGKSIADNNDGWENSWDDNWDDETPHTPSLPVTPSLSSKGLASRRLNKEGWKD</sequence>
<keyword evidence="2" id="KW-1133">Transmembrane helix</keyword>
<dbReference type="PANTHER" id="PTHR34200">
    <property type="entry name" value="DENTIN SIALOPHOSPHOPROTEIN-LIKE ISOFORM X1"/>
    <property type="match status" value="1"/>
</dbReference>
<evidence type="ECO:0000313" key="6">
    <source>
        <dbReference type="Proteomes" id="UP001642487"/>
    </source>
</evidence>
<feature type="region of interest" description="Disordered" evidence="1">
    <location>
        <begin position="325"/>
        <end position="378"/>
    </location>
</feature>
<evidence type="ECO:0000259" key="4">
    <source>
        <dbReference type="Pfam" id="PF24053"/>
    </source>
</evidence>
<protein>
    <recommendedName>
        <fullName evidence="4">DUF7356 domain-containing protein</fullName>
    </recommendedName>
</protein>
<feature type="transmembrane region" description="Helical" evidence="2">
    <location>
        <begin position="281"/>
        <end position="302"/>
    </location>
</feature>
<feature type="chain" id="PRO_5047006361" description="DUF7356 domain-containing protein" evidence="3">
    <location>
        <begin position="26"/>
        <end position="378"/>
    </location>
</feature>
<feature type="signal peptide" evidence="3">
    <location>
        <begin position="1"/>
        <end position="25"/>
    </location>
</feature>
<proteinExistence type="predicted"/>
<evidence type="ECO:0000256" key="1">
    <source>
        <dbReference type="SAM" id="MobiDB-lite"/>
    </source>
</evidence>
<dbReference type="EMBL" id="OZ021740">
    <property type="protein sequence ID" value="CAK9324825.1"/>
    <property type="molecule type" value="Genomic_DNA"/>
</dbReference>
<evidence type="ECO:0000256" key="3">
    <source>
        <dbReference type="SAM" id="SignalP"/>
    </source>
</evidence>
<feature type="compositionally biased region" description="Basic and acidic residues" evidence="1">
    <location>
        <begin position="131"/>
        <end position="141"/>
    </location>
</feature>
<accession>A0ABP0YWB0</accession>
<dbReference type="Pfam" id="PF24053">
    <property type="entry name" value="DUF7356"/>
    <property type="match status" value="1"/>
</dbReference>
<feature type="compositionally biased region" description="Basic and acidic residues" evidence="1">
    <location>
        <begin position="83"/>
        <end position="123"/>
    </location>
</feature>
<dbReference type="PANTHER" id="PTHR34200:SF8">
    <property type="entry name" value="TRANSMEMBRANE PROTEIN"/>
    <property type="match status" value="1"/>
</dbReference>
<evidence type="ECO:0000313" key="5">
    <source>
        <dbReference type="EMBL" id="CAK9324825.1"/>
    </source>
</evidence>
<feature type="compositionally biased region" description="Polar residues" evidence="1">
    <location>
        <begin position="30"/>
        <end position="44"/>
    </location>
</feature>
<feature type="region of interest" description="Disordered" evidence="1">
    <location>
        <begin position="28"/>
        <end position="165"/>
    </location>
</feature>
<keyword evidence="2" id="KW-0472">Membrane</keyword>
<evidence type="ECO:0000256" key="2">
    <source>
        <dbReference type="SAM" id="Phobius"/>
    </source>
</evidence>
<dbReference type="InterPro" id="IPR055780">
    <property type="entry name" value="DUF7356"/>
</dbReference>
<feature type="domain" description="DUF7356" evidence="4">
    <location>
        <begin position="153"/>
        <end position="255"/>
    </location>
</feature>
<organism evidence="5 6">
    <name type="scientific">Citrullus colocynthis</name>
    <name type="common">colocynth</name>
    <dbReference type="NCBI Taxonomy" id="252529"/>
    <lineage>
        <taxon>Eukaryota</taxon>
        <taxon>Viridiplantae</taxon>
        <taxon>Streptophyta</taxon>
        <taxon>Embryophyta</taxon>
        <taxon>Tracheophyta</taxon>
        <taxon>Spermatophyta</taxon>
        <taxon>Magnoliopsida</taxon>
        <taxon>eudicotyledons</taxon>
        <taxon>Gunneridae</taxon>
        <taxon>Pentapetalae</taxon>
        <taxon>rosids</taxon>
        <taxon>fabids</taxon>
        <taxon>Cucurbitales</taxon>
        <taxon>Cucurbitaceae</taxon>
        <taxon>Benincaseae</taxon>
        <taxon>Citrullus</taxon>
    </lineage>
</organism>
<feature type="compositionally biased region" description="Low complexity" evidence="1">
    <location>
        <begin position="351"/>
        <end position="363"/>
    </location>
</feature>
<dbReference type="Proteomes" id="UP001642487">
    <property type="component" value="Chromosome 6"/>
</dbReference>
<keyword evidence="2" id="KW-0812">Transmembrane</keyword>
<feature type="compositionally biased region" description="Polar residues" evidence="1">
    <location>
        <begin position="71"/>
        <end position="82"/>
    </location>
</feature>
<keyword evidence="3" id="KW-0732">Signal</keyword>
<gene>
    <name evidence="5" type="ORF">CITCOLO1_LOCUS17071</name>
</gene>
<reference evidence="5 6" key="1">
    <citation type="submission" date="2024-03" db="EMBL/GenBank/DDBJ databases">
        <authorList>
            <person name="Gkanogiannis A."/>
            <person name="Becerra Lopez-Lavalle L."/>
        </authorList>
    </citation>
    <scope>NUCLEOTIDE SEQUENCE [LARGE SCALE GENOMIC DNA]</scope>
</reference>
<keyword evidence="6" id="KW-1185">Reference proteome</keyword>